<dbReference type="GO" id="GO:0009279">
    <property type="term" value="C:cell outer membrane"/>
    <property type="evidence" value="ECO:0007669"/>
    <property type="project" value="UniProtKB-SubCell"/>
</dbReference>
<accession>A0A2U2HMQ1</accession>
<dbReference type="PANTHER" id="PTHR30189">
    <property type="entry name" value="LPS-ASSEMBLY PROTEIN"/>
    <property type="match status" value="1"/>
</dbReference>
<dbReference type="OrthoDB" id="9760225at2"/>
<dbReference type="InterPro" id="IPR050218">
    <property type="entry name" value="LptD"/>
</dbReference>
<proteinExistence type="inferred from homology"/>
<dbReference type="Pfam" id="PF04453">
    <property type="entry name" value="LptD"/>
    <property type="match status" value="1"/>
</dbReference>
<feature type="compositionally biased region" description="Polar residues" evidence="2">
    <location>
        <begin position="45"/>
        <end position="61"/>
    </location>
</feature>
<dbReference type="AlphaFoldDB" id="A0A2U2HMQ1"/>
<comment type="caution">
    <text evidence="1">Lacks conserved residue(s) required for the propagation of feature annotation.</text>
</comment>
<dbReference type="Proteomes" id="UP000241421">
    <property type="component" value="Unassembled WGS sequence"/>
</dbReference>
<feature type="region of interest" description="Disordered" evidence="2">
    <location>
        <begin position="35"/>
        <end position="76"/>
    </location>
</feature>
<feature type="compositionally biased region" description="Low complexity" evidence="2">
    <location>
        <begin position="35"/>
        <end position="44"/>
    </location>
</feature>
<keyword evidence="5" id="KW-1185">Reference proteome</keyword>
<feature type="chain" id="PRO_5015794111" description="LPS-assembly protein LptD" evidence="1">
    <location>
        <begin position="36"/>
        <end position="770"/>
    </location>
</feature>
<dbReference type="RefSeq" id="WP_106757261.1">
    <property type="nucleotide sequence ID" value="NZ_PXWF02000139.1"/>
</dbReference>
<sequence precursor="true">MSWFPAAPPSQRWVFALTAIAAAVAGTLHAPAARAQALAQPGQPSVQPSVRPLQSSTQPSAQAGDPRARVDDPDAPITARAEEITGRPDREIVLERDVEVIRGETRLSADTACYKLVEQEVSAKGDVNMWRFGDRYQGDALQLNLDSGKGWVLHPEYKMKLNNAQGRASRIDFVNQDVAVVTDGTYSTCEGPNPDWYLKSGTLRLDAGRDVGVAGKSVVYFKGVPILGAPALSFSLSGARRSGWLPPNVSFRSKGAGEISVPYYFNIAPNRDLTLYPRLILDRGLQMGATARYIGQTGAGSYAGQTHAEVLFNDREANADRWLINSTHAQALAPGWSYGWNIRGASDDDYPSDFSKSVAASAERQLLRELRSDYQNQYLSLTARVQNYQVLQDPAAATDPSLTVPRPYDLLPQVRLHARRYDVKGFDWALDAEATRFWHPDLVRGDRLVVAPQISYPFVRPGYFVTPKLSLHASSYQLGEGAPDDARSLTRVLPTFSIDSGLVYERETKLFGRAVTQTLEPRLFYVRTPYKDQSDFPNFDTAQAGFNFAQLFTENRYIGSDRISDANQLTAALVSRFMEPGGAERLRLALGQRFYFRQQRVLLDPTTPLSESRSDLLLAAAGRIAEDWSFDSAVQYNASARSTFSSNYSVQWQPGPKKVINAEYRYLRDSFQNALLSSQWPLSARWYGVARVSYSLRDNKILESLVGLEYKADCWVFRTGAQRFVTTIRNTSTDVFFQLELNGLSKLGFGSPLEAFYKSIPGYQRLNQGR</sequence>
<evidence type="ECO:0000313" key="5">
    <source>
        <dbReference type="Proteomes" id="UP000241421"/>
    </source>
</evidence>
<keyword evidence="1" id="KW-0472">Membrane</keyword>
<keyword evidence="1" id="KW-0732">Signal</keyword>
<dbReference type="GO" id="GO:1990351">
    <property type="term" value="C:transporter complex"/>
    <property type="evidence" value="ECO:0007669"/>
    <property type="project" value="TreeGrafter"/>
</dbReference>
<dbReference type="GO" id="GO:0015920">
    <property type="term" value="P:lipopolysaccharide transport"/>
    <property type="evidence" value="ECO:0007669"/>
    <property type="project" value="InterPro"/>
</dbReference>
<name>A0A2U2HMQ1_9BURK</name>
<gene>
    <name evidence="1" type="primary">lptD</name>
    <name evidence="4" type="ORF">C7C56_009870</name>
</gene>
<evidence type="ECO:0000313" key="4">
    <source>
        <dbReference type="EMBL" id="PWF48773.1"/>
    </source>
</evidence>
<organism evidence="4 5">
    <name type="scientific">Massilia glaciei</name>
    <dbReference type="NCBI Taxonomy" id="1524097"/>
    <lineage>
        <taxon>Bacteria</taxon>
        <taxon>Pseudomonadati</taxon>
        <taxon>Pseudomonadota</taxon>
        <taxon>Betaproteobacteria</taxon>
        <taxon>Burkholderiales</taxon>
        <taxon>Oxalobacteraceae</taxon>
        <taxon>Telluria group</taxon>
        <taxon>Massilia</taxon>
    </lineage>
</organism>
<dbReference type="HAMAP" id="MF_01411">
    <property type="entry name" value="LPS_assembly_LptD"/>
    <property type="match status" value="1"/>
</dbReference>
<dbReference type="PANTHER" id="PTHR30189:SF1">
    <property type="entry name" value="LPS-ASSEMBLY PROTEIN LPTD"/>
    <property type="match status" value="1"/>
</dbReference>
<comment type="similarity">
    <text evidence="1">Belongs to the LptD family.</text>
</comment>
<evidence type="ECO:0000259" key="3">
    <source>
        <dbReference type="Pfam" id="PF04453"/>
    </source>
</evidence>
<reference evidence="4 5" key="1">
    <citation type="submission" date="2018-04" db="EMBL/GenBank/DDBJ databases">
        <title>Massilia violaceinigra sp. nov., a novel purple-pigmented bacterium isolated from Tianshan glacier, Xinjiang, China.</title>
        <authorList>
            <person name="Wang H."/>
        </authorList>
    </citation>
    <scope>NUCLEOTIDE SEQUENCE [LARGE SCALE GENOMIC DNA]</scope>
    <source>
        <strain evidence="4 5">B448-2</strain>
    </source>
</reference>
<keyword evidence="1" id="KW-0998">Cell outer membrane</keyword>
<dbReference type="InterPro" id="IPR020889">
    <property type="entry name" value="LipoPS_assembly_LptD"/>
</dbReference>
<dbReference type="GO" id="GO:0043165">
    <property type="term" value="P:Gram-negative-bacterium-type cell outer membrane assembly"/>
    <property type="evidence" value="ECO:0007669"/>
    <property type="project" value="UniProtKB-UniRule"/>
</dbReference>
<feature type="signal peptide" evidence="1">
    <location>
        <begin position="1"/>
        <end position="35"/>
    </location>
</feature>
<dbReference type="EMBL" id="PXWF02000139">
    <property type="protein sequence ID" value="PWF48773.1"/>
    <property type="molecule type" value="Genomic_DNA"/>
</dbReference>
<dbReference type="InterPro" id="IPR007543">
    <property type="entry name" value="LptD_C"/>
</dbReference>
<comment type="function">
    <text evidence="1">Together with LptE, is involved in the assembly of lipopolysaccharide (LPS) at the surface of the outer membrane.</text>
</comment>
<protein>
    <recommendedName>
        <fullName evidence="1">LPS-assembly protein LptD</fullName>
    </recommendedName>
</protein>
<comment type="subcellular location">
    <subcellularLocation>
        <location evidence="1">Cell outer membrane</location>
    </subcellularLocation>
</comment>
<comment type="caution">
    <text evidence="4">The sequence shown here is derived from an EMBL/GenBank/DDBJ whole genome shotgun (WGS) entry which is preliminary data.</text>
</comment>
<evidence type="ECO:0000256" key="2">
    <source>
        <dbReference type="SAM" id="MobiDB-lite"/>
    </source>
</evidence>
<feature type="domain" description="LptD C-terminal" evidence="3">
    <location>
        <begin position="320"/>
        <end position="686"/>
    </location>
</feature>
<comment type="subunit">
    <text evidence="1">Component of the lipopolysaccharide transport and assembly complex. Interacts with LptE and LptA.</text>
</comment>
<evidence type="ECO:0000256" key="1">
    <source>
        <dbReference type="HAMAP-Rule" id="MF_01411"/>
    </source>
</evidence>